<dbReference type="PANTHER" id="PTHR46388">
    <property type="entry name" value="NHL REPEAT-CONTAINING PROTEIN 2"/>
    <property type="match status" value="1"/>
</dbReference>
<dbReference type="EMBL" id="VDLU01000005">
    <property type="protein sequence ID" value="TNJ26290.1"/>
    <property type="molecule type" value="Genomic_DNA"/>
</dbReference>
<dbReference type="Proteomes" id="UP000315496">
    <property type="component" value="Chromosome 5"/>
</dbReference>
<dbReference type="InterPro" id="IPR011042">
    <property type="entry name" value="6-blade_b-propeller_TolB-like"/>
</dbReference>
<sequence length="878" mass="95279">MQVKEKATMALEIPKGVINKPQCLLPFNLDGQLGILIVNAGSHDLLFYNPRDSSCTILAGGSQPGHRDGPMQEALFTGPCAAVFNRCTNRLYVADTGNHCIRVLSMSRRQVTTLTGSPGLSGYRDGMTPLFNQPSGLVLTPCGNLLVCDRGNDAIRFISTTNGETITVAGKPRSALASTQPGIYAFTNSLTNAGLCTRSQRRGNYLTVELLKPLCIISYSRGGYLLADSSGVLYHMDQALETLTQLNGNPIEEGGTLMTARFGMPRALLETERGTFICDSTENKVWLLTDCPPFPPQKKLTGVNVDKELPPLQTLVRPSSAPPNSTTQVSRVAPSLNKSTFNLQSSSPSLVPSNPSIISDPHSSHESFLEDLNLIPVTTPDTQSGIEAETFTFTRLLYEPYQENTINLKLFNALLQTFCAHLSDSTMDGTSTYAEQFSGVRATITCATPKAQDASGRTFGVPFGSRRAVPSRLSISNVAAQPNQDELPLKHSIALILVLSSRTYDMSEPLFAEYGRLLARQLRSFNPIIYSLAITREVEEPLLNTSLQGILKALAMSSNGLVYAADVTTTDGLKAEYCVATAKGLQRVIILEPKTTNIILNVSFAFLVDSVFERCFSTVEARIYASQMSISYGPGLGPASPSMKPGSEVFGSSTGSTLRKISNYSQTMDDKVAQLASTSVMDATNPCLSESELVSSLELDSREEESFPAVRKPILVAKILTKDFSPAISGLYNYHPNHGVCEFRISLPITLRDGADGLVKRLSTKAFEQKYGTHFSESACFEIVLSVTMVGYLEAKGERLDTIELGDHLSVTIPLVVGKNLAVYDAIVEKVQDQLRGSHLPRNVRTISGCVILDVAQPKGRIATHREQLRERLAGLLS</sequence>
<organism evidence="2 3">
    <name type="scientific">Giardia muris</name>
    <dbReference type="NCBI Taxonomy" id="5742"/>
    <lineage>
        <taxon>Eukaryota</taxon>
        <taxon>Metamonada</taxon>
        <taxon>Diplomonadida</taxon>
        <taxon>Hexamitidae</taxon>
        <taxon>Giardiinae</taxon>
        <taxon>Giardia</taxon>
    </lineage>
</organism>
<accession>A0A4Z1SLB3</accession>
<keyword evidence="1" id="KW-0677">Repeat</keyword>
<proteinExistence type="predicted"/>
<dbReference type="Gene3D" id="2.120.10.30">
    <property type="entry name" value="TolB, C-terminal domain"/>
    <property type="match status" value="2"/>
</dbReference>
<dbReference type="OrthoDB" id="273823at2759"/>
<evidence type="ECO:0000313" key="3">
    <source>
        <dbReference type="Proteomes" id="UP000315496"/>
    </source>
</evidence>
<evidence type="ECO:0000313" key="2">
    <source>
        <dbReference type="EMBL" id="TNJ26290.1"/>
    </source>
</evidence>
<protein>
    <submittedName>
        <fullName evidence="2">NHL repeat-containing protein</fullName>
    </submittedName>
</protein>
<evidence type="ECO:0000256" key="1">
    <source>
        <dbReference type="ARBA" id="ARBA00022737"/>
    </source>
</evidence>
<dbReference type="PANTHER" id="PTHR46388:SF2">
    <property type="entry name" value="NHL REPEAT-CONTAINING PROTEIN 2"/>
    <property type="match status" value="1"/>
</dbReference>
<reference evidence="2 3" key="1">
    <citation type="submission" date="2019-05" db="EMBL/GenBank/DDBJ databases">
        <title>The compact genome of Giardia muris reveals important steps in the evolution of intestinal protozoan parasites.</title>
        <authorList>
            <person name="Xu F."/>
            <person name="Jimenez-Gonzalez A."/>
            <person name="Einarsson E."/>
            <person name="Astvaldsson A."/>
            <person name="Peirasmaki D."/>
            <person name="Eckmann L."/>
            <person name="Andersson J.O."/>
            <person name="Svard S.G."/>
            <person name="Jerlstrom-Hultqvist J."/>
        </authorList>
    </citation>
    <scope>NUCLEOTIDE SEQUENCE [LARGE SCALE GENOMIC DNA]</scope>
    <source>
        <strain evidence="2 3">Roberts-Thomson</strain>
    </source>
</reference>
<keyword evidence="3" id="KW-1185">Reference proteome</keyword>
<dbReference type="AlphaFoldDB" id="A0A4Z1SLB3"/>
<dbReference type="VEuPathDB" id="GiardiaDB:GMRT_13327"/>
<dbReference type="Pfam" id="PF01436">
    <property type="entry name" value="NHL"/>
    <property type="match status" value="1"/>
</dbReference>
<gene>
    <name evidence="2" type="ORF">GMRT_13327</name>
</gene>
<name>A0A4Z1SLB3_GIAMU</name>
<comment type="caution">
    <text evidence="2">The sequence shown here is derived from an EMBL/GenBank/DDBJ whole genome shotgun (WGS) entry which is preliminary data.</text>
</comment>
<dbReference type="InterPro" id="IPR001258">
    <property type="entry name" value="NHL_repeat"/>
</dbReference>
<dbReference type="SUPFAM" id="SSF63829">
    <property type="entry name" value="Calcium-dependent phosphotriesterase"/>
    <property type="match status" value="1"/>
</dbReference>